<evidence type="ECO:0000259" key="7">
    <source>
        <dbReference type="Pfam" id="PF02016"/>
    </source>
</evidence>
<keyword evidence="2 9" id="KW-0121">Carboxypeptidase</keyword>
<feature type="active site" description="Charge relay system" evidence="6">
    <location>
        <position position="211"/>
    </location>
</feature>
<feature type="active site" description="Nucleophile" evidence="6">
    <location>
        <position position="109"/>
    </location>
</feature>
<dbReference type="RefSeq" id="WP_121203925.1">
    <property type="nucleotide sequence ID" value="NZ_RBZP01000004.1"/>
</dbReference>
<keyword evidence="5" id="KW-0720">Serine protease</keyword>
<evidence type="ECO:0000313" key="10">
    <source>
        <dbReference type="Proteomes" id="UP000269301"/>
    </source>
</evidence>
<evidence type="ECO:0000256" key="6">
    <source>
        <dbReference type="PIRSR" id="PIRSR028757-1"/>
    </source>
</evidence>
<dbReference type="AlphaFoldDB" id="A0A495A4M9"/>
<dbReference type="PANTHER" id="PTHR30237:SF2">
    <property type="entry name" value="MUREIN TETRAPEPTIDE CARBOXYPEPTIDASE"/>
    <property type="match status" value="1"/>
</dbReference>
<dbReference type="Pfam" id="PF02016">
    <property type="entry name" value="Peptidase_S66"/>
    <property type="match status" value="1"/>
</dbReference>
<gene>
    <name evidence="9" type="ORF">D8M06_08290</name>
</gene>
<evidence type="ECO:0000256" key="3">
    <source>
        <dbReference type="ARBA" id="ARBA00022670"/>
    </source>
</evidence>
<dbReference type="SUPFAM" id="SSF141986">
    <property type="entry name" value="LD-carboxypeptidase A C-terminal domain-like"/>
    <property type="match status" value="1"/>
</dbReference>
<keyword evidence="3" id="KW-0645">Protease</keyword>
<evidence type="ECO:0000256" key="1">
    <source>
        <dbReference type="ARBA" id="ARBA00010233"/>
    </source>
</evidence>
<dbReference type="Pfam" id="PF17676">
    <property type="entry name" value="Peptidase_S66C"/>
    <property type="match status" value="1"/>
</dbReference>
<dbReference type="Gene3D" id="3.40.50.10740">
    <property type="entry name" value="Class I glutamine amidotransferase-like"/>
    <property type="match status" value="1"/>
</dbReference>
<dbReference type="PIRSF" id="PIRSF028757">
    <property type="entry name" value="LD-carboxypeptidase"/>
    <property type="match status" value="1"/>
</dbReference>
<dbReference type="Gene3D" id="3.50.30.60">
    <property type="entry name" value="LD-carboxypeptidase A C-terminal domain-like"/>
    <property type="match status" value="1"/>
</dbReference>
<accession>A0A495A4M9</accession>
<dbReference type="InterPro" id="IPR027461">
    <property type="entry name" value="Carboxypeptidase_A_C_sf"/>
</dbReference>
<dbReference type="PANTHER" id="PTHR30237">
    <property type="entry name" value="MURAMOYLTETRAPEPTIDE CARBOXYPEPTIDASE"/>
    <property type="match status" value="1"/>
</dbReference>
<dbReference type="OrthoDB" id="9807329at2"/>
<comment type="similarity">
    <text evidence="1">Belongs to the peptidase S66 family.</text>
</comment>
<proteinExistence type="inferred from homology"/>
<keyword evidence="4" id="KW-0378">Hydrolase</keyword>
<dbReference type="EMBL" id="RBZP01000004">
    <property type="protein sequence ID" value="RKQ34362.1"/>
    <property type="molecule type" value="Genomic_DNA"/>
</dbReference>
<evidence type="ECO:0000256" key="4">
    <source>
        <dbReference type="ARBA" id="ARBA00022801"/>
    </source>
</evidence>
<feature type="domain" description="LD-carboxypeptidase N-terminal" evidence="7">
    <location>
        <begin position="13"/>
        <end position="129"/>
    </location>
</feature>
<evidence type="ECO:0000313" key="9">
    <source>
        <dbReference type="EMBL" id="RKQ34362.1"/>
    </source>
</evidence>
<feature type="active site" description="Charge relay system" evidence="6">
    <location>
        <position position="280"/>
    </location>
</feature>
<dbReference type="InterPro" id="IPR027478">
    <property type="entry name" value="LdcA_N"/>
</dbReference>
<evidence type="ECO:0000256" key="5">
    <source>
        <dbReference type="ARBA" id="ARBA00022825"/>
    </source>
</evidence>
<dbReference type="InterPro" id="IPR040921">
    <property type="entry name" value="Peptidase_S66C"/>
</dbReference>
<protein>
    <submittedName>
        <fullName evidence="9">LD-carboxypeptidase</fullName>
    </submittedName>
</protein>
<feature type="domain" description="LD-carboxypeptidase C-terminal" evidence="8">
    <location>
        <begin position="180"/>
        <end position="295"/>
    </location>
</feature>
<dbReference type="GO" id="GO:0004180">
    <property type="term" value="F:carboxypeptidase activity"/>
    <property type="evidence" value="ECO:0007669"/>
    <property type="project" value="UniProtKB-KW"/>
</dbReference>
<dbReference type="InterPro" id="IPR029062">
    <property type="entry name" value="Class_I_gatase-like"/>
</dbReference>
<reference evidence="9 10" key="1">
    <citation type="journal article" date="2016" name="Int. J. Syst. Evol. Microbiol.">
        <title>Oceanobacillus halophilus sp. nov., a novel moderately halophilic bacterium from a hypersaline lake.</title>
        <authorList>
            <person name="Amoozegar M.A."/>
            <person name="Bagheri M."/>
            <person name="Makhdoumi A."/>
            <person name="Nikou M.M."/>
            <person name="Fazeli S.A.S."/>
            <person name="Schumann P."/>
            <person name="Sproer C."/>
            <person name="Sanchez-Porro C."/>
            <person name="Ventosa A."/>
        </authorList>
    </citation>
    <scope>NUCLEOTIDE SEQUENCE [LARGE SCALE GENOMIC DNA]</scope>
    <source>
        <strain evidence="9 10">DSM 23996</strain>
    </source>
</reference>
<dbReference type="InterPro" id="IPR040449">
    <property type="entry name" value="Peptidase_S66_N"/>
</dbReference>
<dbReference type="InterPro" id="IPR003507">
    <property type="entry name" value="S66_fam"/>
</dbReference>
<organism evidence="9 10">
    <name type="scientific">Oceanobacillus halophilus</name>
    <dbReference type="NCBI Taxonomy" id="930130"/>
    <lineage>
        <taxon>Bacteria</taxon>
        <taxon>Bacillati</taxon>
        <taxon>Bacillota</taxon>
        <taxon>Bacilli</taxon>
        <taxon>Bacillales</taxon>
        <taxon>Bacillaceae</taxon>
        <taxon>Oceanobacillus</taxon>
    </lineage>
</organism>
<evidence type="ECO:0000259" key="8">
    <source>
        <dbReference type="Pfam" id="PF17676"/>
    </source>
</evidence>
<dbReference type="GO" id="GO:0006508">
    <property type="term" value="P:proteolysis"/>
    <property type="evidence" value="ECO:0007669"/>
    <property type="project" value="UniProtKB-KW"/>
</dbReference>
<dbReference type="SUPFAM" id="SSF52317">
    <property type="entry name" value="Class I glutamine amidotransferase-like"/>
    <property type="match status" value="1"/>
</dbReference>
<dbReference type="GO" id="GO:0008236">
    <property type="term" value="F:serine-type peptidase activity"/>
    <property type="evidence" value="ECO:0007669"/>
    <property type="project" value="UniProtKB-KW"/>
</dbReference>
<evidence type="ECO:0000256" key="2">
    <source>
        <dbReference type="ARBA" id="ARBA00022645"/>
    </source>
</evidence>
<sequence length="309" mass="33974">MIKPNRLQKGDTIGVIAPAGPPKMEKLKQAIPLIESFGLRVQLGKHVDKVHGYLAGTDQQRLEDFHDMIANPTIKAIIFARGGYGTGRIAPFLDYQLVKNNPKIIWGYSDITFLHTAIRQLTGLVTFHGPMLASDLGKEDFDTYSLSLFQQLFDPETLIYSENNSINLNPLQILAPGEAEGQLVGGNLSLLNSTLGTPYEIDVKDKLLLIEDIGEEPYQVDSMLNQLKLSGKIEDANGIIVGDFAETETELTSSLTLEQVFQEYFADLSIPVMSGFNIGHCFPHFAVPLGTKARLSTSRKTLEIEPGVG</sequence>
<dbReference type="CDD" id="cd07025">
    <property type="entry name" value="Peptidase_S66"/>
    <property type="match status" value="1"/>
</dbReference>
<name>A0A495A4M9_9BACI</name>
<comment type="caution">
    <text evidence="9">The sequence shown here is derived from an EMBL/GenBank/DDBJ whole genome shotgun (WGS) entry which is preliminary data.</text>
</comment>
<dbReference type="Proteomes" id="UP000269301">
    <property type="component" value="Unassembled WGS sequence"/>
</dbReference>
<keyword evidence="10" id="KW-1185">Reference proteome</keyword>